<keyword evidence="2" id="KW-1185">Reference proteome</keyword>
<reference evidence="1 2" key="1">
    <citation type="journal article" date="2018" name="Mol. Biol. Evol.">
        <title>Analysis of the draft genome of the red seaweed Gracilariopsis chorda provides insights into genome size evolution in Rhodophyta.</title>
        <authorList>
            <person name="Lee J."/>
            <person name="Yang E.C."/>
            <person name="Graf L."/>
            <person name="Yang J.H."/>
            <person name="Qiu H."/>
            <person name="Zel Zion U."/>
            <person name="Chan C.X."/>
            <person name="Stephens T.G."/>
            <person name="Weber A.P.M."/>
            <person name="Boo G.H."/>
            <person name="Boo S.M."/>
            <person name="Kim K.M."/>
            <person name="Shin Y."/>
            <person name="Jung M."/>
            <person name="Lee S.J."/>
            <person name="Yim H.S."/>
            <person name="Lee J.H."/>
            <person name="Bhattacharya D."/>
            <person name="Yoon H.S."/>
        </authorList>
    </citation>
    <scope>NUCLEOTIDE SEQUENCE [LARGE SCALE GENOMIC DNA]</scope>
    <source>
        <strain evidence="1 2">SKKU-2015</strain>
        <tissue evidence="1">Whole body</tissue>
    </source>
</reference>
<gene>
    <name evidence="1" type="ORF">BWQ96_04439</name>
</gene>
<evidence type="ECO:0000313" key="1">
    <source>
        <dbReference type="EMBL" id="PXF45772.1"/>
    </source>
</evidence>
<evidence type="ECO:0000313" key="2">
    <source>
        <dbReference type="Proteomes" id="UP000247409"/>
    </source>
</evidence>
<dbReference type="EMBL" id="NBIV01000053">
    <property type="protein sequence ID" value="PXF45772.1"/>
    <property type="molecule type" value="Genomic_DNA"/>
</dbReference>
<comment type="caution">
    <text evidence="1">The sequence shown here is derived from an EMBL/GenBank/DDBJ whole genome shotgun (WGS) entry which is preliminary data.</text>
</comment>
<accession>A0A2V3IUH8</accession>
<organism evidence="1 2">
    <name type="scientific">Gracilariopsis chorda</name>
    <dbReference type="NCBI Taxonomy" id="448386"/>
    <lineage>
        <taxon>Eukaryota</taxon>
        <taxon>Rhodophyta</taxon>
        <taxon>Florideophyceae</taxon>
        <taxon>Rhodymeniophycidae</taxon>
        <taxon>Gracilariales</taxon>
        <taxon>Gracilariaceae</taxon>
        <taxon>Gracilariopsis</taxon>
    </lineage>
</organism>
<sequence>MQKLRKCTDCTEFDVRVHRMRIELDTLAKTFRASECASRDGMAKILPNIREEKKQDTITSMFAKKTS</sequence>
<proteinExistence type="predicted"/>
<dbReference type="AlphaFoldDB" id="A0A2V3IUH8"/>
<dbReference type="Proteomes" id="UP000247409">
    <property type="component" value="Unassembled WGS sequence"/>
</dbReference>
<name>A0A2V3IUH8_9FLOR</name>
<protein>
    <submittedName>
        <fullName evidence="1">Uncharacterized protein</fullName>
    </submittedName>
</protein>